<dbReference type="Pfam" id="PF16045">
    <property type="entry name" value="LisH_2"/>
    <property type="match status" value="1"/>
</dbReference>
<reference evidence="4 5" key="1">
    <citation type="submission" date="2020-02" db="EMBL/GenBank/DDBJ databases">
        <title>Draft genome sequence of Haematococcus lacustris strain NIES-144.</title>
        <authorList>
            <person name="Morimoto D."/>
            <person name="Nakagawa S."/>
            <person name="Yoshida T."/>
            <person name="Sawayama S."/>
        </authorList>
    </citation>
    <scope>NUCLEOTIDE SEQUENCE [LARGE SCALE GENOMIC DNA]</scope>
    <source>
        <strain evidence="4 5">NIES-144</strain>
    </source>
</reference>
<protein>
    <submittedName>
        <fullName evidence="4">LisH domain-containing protein</fullName>
    </submittedName>
</protein>
<comment type="caution">
    <text evidence="4">The sequence shown here is derived from an EMBL/GenBank/DDBJ whole genome shotgun (WGS) entry which is preliminary data.</text>
</comment>
<name>A0A6A0A8U3_HAELA</name>
<proteinExistence type="predicted"/>
<comment type="subcellular location">
    <subcellularLocation>
        <location evidence="1">Cytoplasm</location>
        <location evidence="1">Cytoskeleton</location>
    </subcellularLocation>
</comment>
<evidence type="ECO:0000256" key="3">
    <source>
        <dbReference type="ARBA" id="ARBA00023212"/>
    </source>
</evidence>
<dbReference type="PANTHER" id="PTHR15431">
    <property type="entry name" value="FGFR1 ONCOGENE PARTNER/LISH DOMAIN-CONTAINING PROTEIN"/>
    <property type="match status" value="1"/>
</dbReference>
<keyword evidence="2" id="KW-0963">Cytoplasm</keyword>
<evidence type="ECO:0000313" key="4">
    <source>
        <dbReference type="EMBL" id="GFH28833.1"/>
    </source>
</evidence>
<organism evidence="4 5">
    <name type="scientific">Haematococcus lacustris</name>
    <name type="common">Green alga</name>
    <name type="synonym">Haematococcus pluvialis</name>
    <dbReference type="NCBI Taxonomy" id="44745"/>
    <lineage>
        <taxon>Eukaryota</taxon>
        <taxon>Viridiplantae</taxon>
        <taxon>Chlorophyta</taxon>
        <taxon>core chlorophytes</taxon>
        <taxon>Chlorophyceae</taxon>
        <taxon>CS clade</taxon>
        <taxon>Chlamydomonadales</taxon>
        <taxon>Haematococcaceae</taxon>
        <taxon>Haematococcus</taxon>
    </lineage>
</organism>
<dbReference type="AlphaFoldDB" id="A0A6A0A8U3"/>
<dbReference type="PANTHER" id="PTHR15431:SF4">
    <property type="entry name" value="PROTEIN TONNEAU 1B"/>
    <property type="match status" value="1"/>
</dbReference>
<dbReference type="Gene3D" id="1.20.960.40">
    <property type="match status" value="1"/>
</dbReference>
<sequence>MEDWHAEFRLGLWTSSGMSSVTELKDALKSSLDRNGSLRELQAQLRAAIFNSLSDADPVLSSKPGPSDENLVCNELIREYLAWNGYRETLSVFLPGEAEHLGIAAVEGANNSRQVGSGCMPCCWGCQPCSTQT</sequence>
<dbReference type="GO" id="GO:0015630">
    <property type="term" value="C:microtubule cytoskeleton"/>
    <property type="evidence" value="ECO:0007669"/>
    <property type="project" value="UniProtKB-ARBA"/>
</dbReference>
<gene>
    <name evidence="4" type="ORF">HaLaN_27386</name>
</gene>
<accession>A0A6A0A8U3</accession>
<keyword evidence="3" id="KW-0206">Cytoskeleton</keyword>
<dbReference type="Proteomes" id="UP000485058">
    <property type="component" value="Unassembled WGS sequence"/>
</dbReference>
<keyword evidence="5" id="KW-1185">Reference proteome</keyword>
<evidence type="ECO:0000256" key="2">
    <source>
        <dbReference type="ARBA" id="ARBA00022490"/>
    </source>
</evidence>
<dbReference type="EMBL" id="BLLF01004058">
    <property type="protein sequence ID" value="GFH28833.1"/>
    <property type="molecule type" value="Genomic_DNA"/>
</dbReference>
<evidence type="ECO:0000313" key="5">
    <source>
        <dbReference type="Proteomes" id="UP000485058"/>
    </source>
</evidence>
<dbReference type="InterPro" id="IPR006594">
    <property type="entry name" value="LisH"/>
</dbReference>
<evidence type="ECO:0000256" key="1">
    <source>
        <dbReference type="ARBA" id="ARBA00004245"/>
    </source>
</evidence>